<accession>A0A0A9AYW4</accession>
<name>A0A0A9AYW4_ARUDO</name>
<sequence>MSSALGTGKVVCVTGASGTSHRGSSSCSSPTATPSAPPCGTPVWFALNGAISKHGML</sequence>
<feature type="compositionally biased region" description="Low complexity" evidence="1">
    <location>
        <begin position="16"/>
        <end position="34"/>
    </location>
</feature>
<dbReference type="AlphaFoldDB" id="A0A0A9AYW4"/>
<feature type="region of interest" description="Disordered" evidence="1">
    <location>
        <begin position="16"/>
        <end position="37"/>
    </location>
</feature>
<reference evidence="2" key="2">
    <citation type="journal article" date="2015" name="Data Brief">
        <title>Shoot transcriptome of the giant reed, Arundo donax.</title>
        <authorList>
            <person name="Barrero R.A."/>
            <person name="Guerrero F.D."/>
            <person name="Moolhuijzen P."/>
            <person name="Goolsby J.A."/>
            <person name="Tidwell J."/>
            <person name="Bellgard S.E."/>
            <person name="Bellgard M.I."/>
        </authorList>
    </citation>
    <scope>NUCLEOTIDE SEQUENCE</scope>
    <source>
        <tissue evidence="2">Shoot tissue taken approximately 20 cm above the soil surface</tissue>
    </source>
</reference>
<dbReference type="EMBL" id="GBRH01240951">
    <property type="protein sequence ID" value="JAD56944.1"/>
    <property type="molecule type" value="Transcribed_RNA"/>
</dbReference>
<protein>
    <submittedName>
        <fullName evidence="2">Uncharacterized protein</fullName>
    </submittedName>
</protein>
<evidence type="ECO:0000313" key="2">
    <source>
        <dbReference type="EMBL" id="JAD56944.1"/>
    </source>
</evidence>
<reference evidence="2" key="1">
    <citation type="submission" date="2014-09" db="EMBL/GenBank/DDBJ databases">
        <authorList>
            <person name="Magalhaes I.L.F."/>
            <person name="Oliveira U."/>
            <person name="Santos F.R."/>
            <person name="Vidigal T.H.D.A."/>
            <person name="Brescovit A.D."/>
            <person name="Santos A.J."/>
        </authorList>
    </citation>
    <scope>NUCLEOTIDE SEQUENCE</scope>
    <source>
        <tissue evidence="2">Shoot tissue taken approximately 20 cm above the soil surface</tissue>
    </source>
</reference>
<evidence type="ECO:0000256" key="1">
    <source>
        <dbReference type="SAM" id="MobiDB-lite"/>
    </source>
</evidence>
<proteinExistence type="predicted"/>
<organism evidence="2">
    <name type="scientific">Arundo donax</name>
    <name type="common">Giant reed</name>
    <name type="synonym">Donax arundinaceus</name>
    <dbReference type="NCBI Taxonomy" id="35708"/>
    <lineage>
        <taxon>Eukaryota</taxon>
        <taxon>Viridiplantae</taxon>
        <taxon>Streptophyta</taxon>
        <taxon>Embryophyta</taxon>
        <taxon>Tracheophyta</taxon>
        <taxon>Spermatophyta</taxon>
        <taxon>Magnoliopsida</taxon>
        <taxon>Liliopsida</taxon>
        <taxon>Poales</taxon>
        <taxon>Poaceae</taxon>
        <taxon>PACMAD clade</taxon>
        <taxon>Arundinoideae</taxon>
        <taxon>Arundineae</taxon>
        <taxon>Arundo</taxon>
    </lineage>
</organism>